<dbReference type="GeneTree" id="ENSGT00910000147403"/>
<dbReference type="Ensembl" id="ENSRROT00000068128.1">
    <property type="protein sequence ID" value="ENSRROP00000043617.1"/>
    <property type="gene ID" value="ENSRROG00000044838.1"/>
</dbReference>
<dbReference type="Proteomes" id="UP000233200">
    <property type="component" value="Unplaced"/>
</dbReference>
<keyword evidence="2" id="KW-1185">Reference proteome</keyword>
<reference evidence="1" key="1">
    <citation type="submission" date="2025-08" db="UniProtKB">
        <authorList>
            <consortium name="Ensembl"/>
        </authorList>
    </citation>
    <scope>IDENTIFICATION</scope>
</reference>
<dbReference type="OMA" id="ELLWDHH"/>
<organism evidence="1 2">
    <name type="scientific">Rhinopithecus roxellana</name>
    <name type="common">Golden snub-nosed monkey</name>
    <name type="synonym">Pygathrix roxellana</name>
    <dbReference type="NCBI Taxonomy" id="61622"/>
    <lineage>
        <taxon>Eukaryota</taxon>
        <taxon>Metazoa</taxon>
        <taxon>Chordata</taxon>
        <taxon>Craniata</taxon>
        <taxon>Vertebrata</taxon>
        <taxon>Euteleostomi</taxon>
        <taxon>Mammalia</taxon>
        <taxon>Eutheria</taxon>
        <taxon>Euarchontoglires</taxon>
        <taxon>Primates</taxon>
        <taxon>Haplorrhini</taxon>
        <taxon>Catarrhini</taxon>
        <taxon>Cercopithecidae</taxon>
        <taxon>Colobinae</taxon>
        <taxon>Rhinopithecus</taxon>
    </lineage>
</organism>
<reference evidence="1" key="2">
    <citation type="submission" date="2025-09" db="UniProtKB">
        <authorList>
            <consortium name="Ensembl"/>
        </authorList>
    </citation>
    <scope>IDENTIFICATION</scope>
</reference>
<dbReference type="AlphaFoldDB" id="A0A2K6RRF3"/>
<accession>A0A2K6RRF3</accession>
<name>A0A2K6RRF3_RHIRO</name>
<proteinExistence type="predicted"/>
<sequence>MKCLSFGPAPGLLAENVVGFPKASAGNFGGLGHPELAKMGGDEVLKEDTYGLVRRQELLWDHHFFRRGPVGLLLEGLRQTRALWVMSVCRQDGAEERYTWRKAPVTLPTLNSTHQS</sequence>
<evidence type="ECO:0000313" key="1">
    <source>
        <dbReference type="Ensembl" id="ENSRROP00000043617.1"/>
    </source>
</evidence>
<evidence type="ECO:0000313" key="2">
    <source>
        <dbReference type="Proteomes" id="UP000233200"/>
    </source>
</evidence>
<protein>
    <submittedName>
        <fullName evidence="1">Uncharacterized protein</fullName>
    </submittedName>
</protein>